<proteinExistence type="predicted"/>
<sequence>MANKTSQHILGTSANLLGFCLFIITSLHLTNKTENTLIDEFTSVVALLLTISCVFSFVSIRTENENRKYKLEQIADYLFFVSLIGIFGIIAFVIINYWQK</sequence>
<keyword evidence="1" id="KW-0472">Membrane</keyword>
<protein>
    <submittedName>
        <fullName evidence="2">DUF2254 domain-containing protein</fullName>
    </submittedName>
</protein>
<accession>A0A7J5ADA8</accession>
<comment type="caution">
    <text evidence="2">The sequence shown here is derived from an EMBL/GenBank/DDBJ whole genome shotgun (WGS) entry which is preliminary data.</text>
</comment>
<reference evidence="2 3" key="1">
    <citation type="submission" date="2019-09" db="EMBL/GenBank/DDBJ databases">
        <title>Flavobacterium sp. nov., isolated from glacier ice.</title>
        <authorList>
            <person name="Liu Q."/>
        </authorList>
    </citation>
    <scope>NUCLEOTIDE SEQUENCE [LARGE SCALE GENOMIC DNA]</scope>
    <source>
        <strain evidence="2 3">NBRC 112527</strain>
    </source>
</reference>
<dbReference type="EMBL" id="WAEM01000005">
    <property type="protein sequence ID" value="KAB1155576.1"/>
    <property type="molecule type" value="Genomic_DNA"/>
</dbReference>
<feature type="transmembrane region" description="Helical" evidence="1">
    <location>
        <begin position="41"/>
        <end position="62"/>
    </location>
</feature>
<dbReference type="OrthoDB" id="886692at2"/>
<keyword evidence="1" id="KW-1133">Transmembrane helix</keyword>
<feature type="transmembrane region" description="Helical" evidence="1">
    <location>
        <begin position="9"/>
        <end position="29"/>
    </location>
</feature>
<keyword evidence="1" id="KW-0812">Transmembrane</keyword>
<keyword evidence="3" id="KW-1185">Reference proteome</keyword>
<dbReference type="RefSeq" id="WP_151107803.1">
    <property type="nucleotide sequence ID" value="NZ_WAEM01000005.1"/>
</dbReference>
<organism evidence="2 3">
    <name type="scientific">Flavobacterium luteum</name>
    <dbReference type="NCBI Taxonomy" id="2026654"/>
    <lineage>
        <taxon>Bacteria</taxon>
        <taxon>Pseudomonadati</taxon>
        <taxon>Bacteroidota</taxon>
        <taxon>Flavobacteriia</taxon>
        <taxon>Flavobacteriales</taxon>
        <taxon>Flavobacteriaceae</taxon>
        <taxon>Flavobacterium</taxon>
    </lineage>
</organism>
<dbReference type="AlphaFoldDB" id="A0A7J5ADA8"/>
<evidence type="ECO:0000256" key="1">
    <source>
        <dbReference type="SAM" id="Phobius"/>
    </source>
</evidence>
<dbReference type="Proteomes" id="UP000490922">
    <property type="component" value="Unassembled WGS sequence"/>
</dbReference>
<evidence type="ECO:0000313" key="3">
    <source>
        <dbReference type="Proteomes" id="UP000490922"/>
    </source>
</evidence>
<name>A0A7J5ADA8_9FLAO</name>
<evidence type="ECO:0000313" key="2">
    <source>
        <dbReference type="EMBL" id="KAB1155576.1"/>
    </source>
</evidence>
<feature type="transmembrane region" description="Helical" evidence="1">
    <location>
        <begin position="74"/>
        <end position="98"/>
    </location>
</feature>
<gene>
    <name evidence="2" type="ORF">F6464_10700</name>
</gene>